<dbReference type="EMBL" id="SMFR01000003">
    <property type="protein sequence ID" value="TCJ94906.1"/>
    <property type="molecule type" value="Genomic_DNA"/>
</dbReference>
<protein>
    <submittedName>
        <fullName evidence="1">Uncharacterized protein</fullName>
    </submittedName>
</protein>
<keyword evidence="2" id="KW-1185">Reference proteome</keyword>
<evidence type="ECO:0000313" key="2">
    <source>
        <dbReference type="Proteomes" id="UP000294856"/>
    </source>
</evidence>
<gene>
    <name evidence="1" type="ORF">DFR71_3814</name>
</gene>
<proteinExistence type="predicted"/>
<name>A0A4R1FJ99_9NOCA</name>
<organism evidence="1 2">
    <name type="scientific">Nocardia alba</name>
    <dbReference type="NCBI Taxonomy" id="225051"/>
    <lineage>
        <taxon>Bacteria</taxon>
        <taxon>Bacillati</taxon>
        <taxon>Actinomycetota</taxon>
        <taxon>Actinomycetes</taxon>
        <taxon>Mycobacteriales</taxon>
        <taxon>Nocardiaceae</taxon>
        <taxon>Nocardia</taxon>
    </lineage>
</organism>
<dbReference type="AlphaFoldDB" id="A0A4R1FJ99"/>
<accession>A0A4R1FJ99</accession>
<comment type="caution">
    <text evidence="1">The sequence shown here is derived from an EMBL/GenBank/DDBJ whole genome shotgun (WGS) entry which is preliminary data.</text>
</comment>
<sequence>MDSGDPMTDSAEKRAREARIAAYEAELARTYSPELDSLSSRLYAVGQITNTGGGCTAISAVIG</sequence>
<dbReference type="Proteomes" id="UP000294856">
    <property type="component" value="Unassembled WGS sequence"/>
</dbReference>
<reference evidence="1 2" key="1">
    <citation type="submission" date="2019-03" db="EMBL/GenBank/DDBJ databases">
        <title>Genomic Encyclopedia of Type Strains, Phase IV (KMG-IV): sequencing the most valuable type-strain genomes for metagenomic binning, comparative biology and taxonomic classification.</title>
        <authorList>
            <person name="Goeker M."/>
        </authorList>
    </citation>
    <scope>NUCLEOTIDE SEQUENCE [LARGE SCALE GENOMIC DNA]</scope>
    <source>
        <strain evidence="1 2">DSM 44684</strain>
    </source>
</reference>
<evidence type="ECO:0000313" key="1">
    <source>
        <dbReference type="EMBL" id="TCJ94906.1"/>
    </source>
</evidence>